<proteinExistence type="predicted"/>
<comment type="caution">
    <text evidence="2">The sequence shown here is derived from an EMBL/GenBank/DDBJ whole genome shotgun (WGS) entry which is preliminary data.</text>
</comment>
<dbReference type="InterPro" id="IPR012349">
    <property type="entry name" value="Split_barrel_FMN-bd"/>
</dbReference>
<keyword evidence="3" id="KW-1185">Reference proteome</keyword>
<feature type="domain" description="General stress protein FMN-binding split barrel" evidence="1">
    <location>
        <begin position="4"/>
        <end position="126"/>
    </location>
</feature>
<dbReference type="Gene3D" id="2.30.110.10">
    <property type="entry name" value="Electron Transport, Fmn-binding Protein, Chain A"/>
    <property type="match status" value="1"/>
</dbReference>
<name>A0A557XG38_9MYCO</name>
<organism evidence="2 3">
    <name type="scientific">Mycobacterium helveticum</name>
    <dbReference type="NCBI Taxonomy" id="2592811"/>
    <lineage>
        <taxon>Bacteria</taxon>
        <taxon>Bacillati</taxon>
        <taxon>Actinomycetota</taxon>
        <taxon>Actinomycetes</taxon>
        <taxon>Mycobacteriales</taxon>
        <taxon>Mycobacteriaceae</taxon>
        <taxon>Mycobacterium</taxon>
    </lineage>
</organism>
<sequence length="137" mass="15161">MQKENVRKLREVLQTLDTVMLTTVDDKYHLVSRPMAVRLADFDGVVRLFAPTDARCVAHIAARAWVNVAYTSPAVSVSLAGLATLVTDHQRVARYWHDGFKPWSAGPTAATLIEISVFEGRSWTVSEPAQQVARRAG</sequence>
<dbReference type="Pfam" id="PF16242">
    <property type="entry name" value="Pyrid_ox_like"/>
    <property type="match status" value="1"/>
</dbReference>
<evidence type="ECO:0000313" key="3">
    <source>
        <dbReference type="Proteomes" id="UP000320513"/>
    </source>
</evidence>
<dbReference type="InterPro" id="IPR038725">
    <property type="entry name" value="YdaG_split_barrel_FMN-bd"/>
</dbReference>
<reference evidence="2 3" key="1">
    <citation type="submission" date="2019-07" db="EMBL/GenBank/DDBJ databases">
        <title>New Mycobacterium species.</title>
        <authorList>
            <person name="Tortoli E."/>
            <person name="Ghielmetti G."/>
            <person name="Friedel U."/>
            <person name="Trovato A."/>
        </authorList>
    </citation>
    <scope>NUCLEOTIDE SEQUENCE [LARGE SCALE GENOMIC DNA]</scope>
    <source>
        <strain evidence="2 3">16-83</strain>
    </source>
</reference>
<dbReference type="EMBL" id="VMQU01000115">
    <property type="protein sequence ID" value="TVS84607.1"/>
    <property type="molecule type" value="Genomic_DNA"/>
</dbReference>
<dbReference type="OrthoDB" id="1432662at2"/>
<evidence type="ECO:0000313" key="2">
    <source>
        <dbReference type="EMBL" id="TVS84607.1"/>
    </source>
</evidence>
<dbReference type="PANTHER" id="PTHR34818:SF1">
    <property type="entry name" value="PROTEIN BLI-3"/>
    <property type="match status" value="1"/>
</dbReference>
<accession>A0A557XG38</accession>
<dbReference type="PANTHER" id="PTHR34818">
    <property type="entry name" value="PROTEIN BLI-3"/>
    <property type="match status" value="1"/>
</dbReference>
<evidence type="ECO:0000259" key="1">
    <source>
        <dbReference type="Pfam" id="PF16242"/>
    </source>
</evidence>
<dbReference type="RefSeq" id="WP_144954930.1">
    <property type="nucleotide sequence ID" value="NZ_VMQU01000115.1"/>
</dbReference>
<dbReference type="SUPFAM" id="SSF50475">
    <property type="entry name" value="FMN-binding split barrel"/>
    <property type="match status" value="1"/>
</dbReference>
<dbReference type="AlphaFoldDB" id="A0A557XG38"/>
<dbReference type="InterPro" id="IPR052917">
    <property type="entry name" value="Stress-Dev_Protein"/>
</dbReference>
<gene>
    <name evidence="2" type="ORF">FPZ47_21420</name>
</gene>
<dbReference type="Proteomes" id="UP000320513">
    <property type="component" value="Unassembled WGS sequence"/>
</dbReference>
<protein>
    <submittedName>
        <fullName evidence="2">Pyridoxamine 5-phosphate oxidase</fullName>
    </submittedName>
</protein>